<feature type="domain" description="RNA polymerase N-terminal" evidence="11">
    <location>
        <begin position="1388"/>
        <end position="1661"/>
    </location>
</feature>
<dbReference type="GO" id="GO:0003677">
    <property type="term" value="F:DNA binding"/>
    <property type="evidence" value="ECO:0007669"/>
    <property type="project" value="InterPro"/>
</dbReference>
<keyword evidence="7 9" id="KW-0804">Transcription</keyword>
<evidence type="ECO:0000259" key="11">
    <source>
        <dbReference type="SMART" id="SM00663"/>
    </source>
</evidence>
<dbReference type="InterPro" id="IPR000722">
    <property type="entry name" value="RNA_pol_asu"/>
</dbReference>
<comment type="catalytic activity">
    <reaction evidence="8 9">
        <text>RNA(n) + a ribonucleoside 5'-triphosphate = RNA(n+1) + diphosphate</text>
        <dbReference type="Rhea" id="RHEA:21248"/>
        <dbReference type="Rhea" id="RHEA-COMP:14527"/>
        <dbReference type="Rhea" id="RHEA-COMP:17342"/>
        <dbReference type="ChEBI" id="CHEBI:33019"/>
        <dbReference type="ChEBI" id="CHEBI:61557"/>
        <dbReference type="ChEBI" id="CHEBI:140395"/>
        <dbReference type="EC" id="2.7.7.6"/>
    </reaction>
</comment>
<dbReference type="Pfam" id="PF04997">
    <property type="entry name" value="RNA_pol_Rpb1_1"/>
    <property type="match status" value="2"/>
</dbReference>
<keyword evidence="12" id="KW-0150">Chloroplast</keyword>
<dbReference type="RefSeq" id="YP_009105592.1">
    <property type="nucleotide sequence ID" value="NC_025534.1"/>
</dbReference>
<reference evidence="12" key="1">
    <citation type="journal article" date="2014" name="BMC Evol. Biol.">
        <title>Chloroplast phylogenomic analysis resolves deep-level relationships within the green algal class Trebouxiophyceae.</title>
        <authorList>
            <person name="Lemieux C."/>
            <person name="Otis C."/>
            <person name="Turmel M."/>
        </authorList>
    </citation>
    <scope>NUCLEOTIDE SEQUENCE</scope>
</reference>
<evidence type="ECO:0000256" key="5">
    <source>
        <dbReference type="ARBA" id="ARBA00022679"/>
    </source>
</evidence>
<dbReference type="Pfam" id="PF00623">
    <property type="entry name" value="RNA_pol_Rpb1_2"/>
    <property type="match status" value="1"/>
</dbReference>
<dbReference type="Pfam" id="PF04983">
    <property type="entry name" value="RNA_pol_Rpb1_3"/>
    <property type="match status" value="1"/>
</dbReference>
<dbReference type="SUPFAM" id="SSF64484">
    <property type="entry name" value="beta and beta-prime subunits of DNA dependent RNA-polymerase"/>
    <property type="match status" value="1"/>
</dbReference>
<keyword evidence="4 12" id="KW-0934">Plastid</keyword>
<keyword evidence="3 9" id="KW-0240">DNA-directed RNA polymerase</keyword>
<dbReference type="GO" id="GO:0003899">
    <property type="term" value="F:DNA-directed RNA polymerase activity"/>
    <property type="evidence" value="ECO:0007669"/>
    <property type="project" value="UniProtKB-EC"/>
</dbReference>
<evidence type="ECO:0000256" key="9">
    <source>
        <dbReference type="RuleBase" id="RU004279"/>
    </source>
</evidence>
<evidence type="ECO:0000313" key="12">
    <source>
        <dbReference type="EMBL" id="AIT94341.1"/>
    </source>
</evidence>
<dbReference type="EC" id="2.7.7.6" evidence="9"/>
<dbReference type="SMART" id="SM00663">
    <property type="entry name" value="RPOLA_N"/>
    <property type="match status" value="1"/>
</dbReference>
<evidence type="ECO:0000256" key="7">
    <source>
        <dbReference type="ARBA" id="ARBA00023163"/>
    </source>
</evidence>
<accession>A0A097KMC2</accession>
<dbReference type="GO" id="GO:0000428">
    <property type="term" value="C:DNA-directed RNA polymerase complex"/>
    <property type="evidence" value="ECO:0007669"/>
    <property type="project" value="UniProtKB-KW"/>
</dbReference>
<dbReference type="Gene3D" id="1.10.40.90">
    <property type="match status" value="1"/>
</dbReference>
<dbReference type="GO" id="GO:0006351">
    <property type="term" value="P:DNA-templated transcription"/>
    <property type="evidence" value="ECO:0007669"/>
    <property type="project" value="InterPro"/>
</dbReference>
<sequence>MKYPTKKFNIQSITIQIASGHEIRGWAERTLPTGKRVGEVRNADTVRFKTFKPLKDGLFCERIFGPVKDFVCSCGKNHKKAQHLFSSRQTTSTLNEKAYCPECEVDITVAKERRYRLGFIKLNSLVTHIWFFKNKPSNPLPDWFEINKKFFELVTYCALQFVTHDYLPTTLTELWLLKPSLREHFVGNQPENLSAYSARRQYWLSLQPFYRINEKLCLTIKPALRGEASPTDNSHLKHTRSNRLSIAIFSKQLVKKKPNVSTTNTWVSKHTQTFFFSSDEMKLLPAFLMRVFETDSLAPPSKHFDGFNESKPSSVFSNVCNLKIEQTLFSSFSSKNTIVLNCYKCRTTGLKQNLFCNHSGFVFPSTIKSWWKHRAMNTVFFQRKGLWFWNRKNKTFNSKLLFPQLCYLRFQVEGRRRRKERSSFLLSWSGFLFFDQHTPAKITSRIQTVTNSIRMELTIFNPVKNEVLRGGCFSSQKNKSPFQIEDGSKLCFERIFDLKQNSVFVSNRRFDKLRFEGLLGSAWGWFFFGLHKKAGGSFFQGCSRRSLLFQFFNDRDFNDRDFNDRDYHTKDGSKQSFEKIFDFFENYIFVSNLDFFQSFALNQLRFVSNHRFENRRFETKVLKKALKTVCKEKKLDSFPRCTQKTVFTELMQANLSSLLNLTLPVNQKPISVLTPTTSLLQEGVLKQNHVVTTQTSSLSRILKRGATIRNKPKVSTKQPRVLTKLPTVAAKRFVSSFQSKPFQFFDGSKLGFEKIFDLEENYIFVSNRRFEKRSFDIDWKQHFKRLRELKRGMLSPIPYYENLLREQLFQLVLLLTVPLLSLFNDQTHHHSLLPTIRNKLPIPNLRFSRRVEDPQKFKNRLPVRFNFDKKDASCFSQFNQKRSFENKGGLVKLKKTEPDSSHQYLSSNRRFFQSFASSNRRFDNQNCSSSKKVLKFCFLENKNLFFNKLKKQAIEFTARGKLLAFFWSPPSFLTQLPVGDHFFFFVTNHKILRYCNKLLQDQRVQGKEISRGPSAIEKDRFLTFLTINRYPVQTISLKNGLTIQIKDQLNSQKEKRERKIDRLNTRATNHHANSSKSLLLYPISSVAPKSEVRLPSPSLWRQKHHSTLPPLPPKKQPNLATTVTLHFFRKNKINEGTFSLNRFCFALQPEGLLTDSSTFFFLNKRQTRLMVWPKAPHRRIGRAERCILFCVPVRFTPVVSDVSTTLRTVKADPQYKTGDSIQSYSKQNFLAILKKHLLEETNSSQNRVSETEWIIRPTFFFNKFDPLLFSLLHRLIKKCWHAPHPQQLLDTSFRSRSTGPTALFQLVSSYFSFKGRHSSVHPLIALNRFQKKFLRIDKLLKTSTFLLKRYRIKQRRAIVRYRKARRSLKGFAQFPYVAQTKSPPHLLSSIFVSALPVLPPTLRPIVALPGGITAISDLNKLYQRILYRNIRLRKSPEADLAQRMLQEAVDALIENGRGEAKPFTDLQNRPYKSLSDILKGKEGRFRQNLLGKRVDYSGRSVIVVGPKLQIHQCGLPLQMAKELFQPFLLRTLQRSGLVANIIQAKRLIDLDEPIISKILQQLVPQYPILLNRAPTLHRLGIQAFQPKIISGQTILLHPLVCTAFNADFDGDQMAVHIPLSAKARSEAWNLMWSYKNLFSASTGQPNIVPTQDMVLGISYLTTVPSNGFSSKPFFEKNGAMFYNFREVINAYKRKLVHLQSSVWVQTNVGIETGLDGEDPSEVLIRWNGKLIERYFTFQYHSSTPRSMPIQYLLTTPGRVLMNQLIFAE</sequence>
<dbReference type="PANTHER" id="PTHR19376">
    <property type="entry name" value="DNA-DIRECTED RNA POLYMERASE"/>
    <property type="match status" value="1"/>
</dbReference>
<evidence type="ECO:0000256" key="1">
    <source>
        <dbReference type="ARBA" id="ARBA00004026"/>
    </source>
</evidence>
<dbReference type="Gene3D" id="4.10.860.120">
    <property type="entry name" value="RNA polymerase II, clamp domain"/>
    <property type="match status" value="1"/>
</dbReference>
<dbReference type="PANTHER" id="PTHR19376:SF54">
    <property type="entry name" value="DNA-DIRECTED RNA POLYMERASE SUBUNIT BETA"/>
    <property type="match status" value="1"/>
</dbReference>
<keyword evidence="6 9" id="KW-0548">Nucleotidyltransferase</keyword>
<keyword evidence="5 9" id="KW-0808">Transferase</keyword>
<dbReference type="InterPro" id="IPR042102">
    <property type="entry name" value="RNA_pol_Rpb1_3_sf"/>
</dbReference>
<comment type="function">
    <text evidence="1 9">DNA-dependent RNA polymerase catalyzes the transcription of DNA into RNA using the four ribonucleoside triphosphates as substrates.</text>
</comment>
<dbReference type="EMBL" id="KM462872">
    <property type="protein sequence ID" value="AIT94341.1"/>
    <property type="molecule type" value="Genomic_DNA"/>
</dbReference>
<dbReference type="InterPro" id="IPR044893">
    <property type="entry name" value="RNA_pol_Rpb1_clamp_domain"/>
</dbReference>
<feature type="region of interest" description="Disordered" evidence="10">
    <location>
        <begin position="1096"/>
        <end position="1115"/>
    </location>
</feature>
<dbReference type="InterPro" id="IPR045867">
    <property type="entry name" value="DNA-dir_RpoC_beta_prime"/>
</dbReference>
<evidence type="ECO:0000256" key="3">
    <source>
        <dbReference type="ARBA" id="ARBA00022478"/>
    </source>
</evidence>
<proteinExistence type="inferred from homology"/>
<geneLocation type="chloroplast" evidence="12"/>
<comment type="similarity">
    <text evidence="2">Belongs to the RNA polymerase beta' chain family. RpoC1 subfamily.</text>
</comment>
<organism evidence="12">
    <name type="scientific">Xylochloris irregularis</name>
    <dbReference type="NCBI Taxonomy" id="480381"/>
    <lineage>
        <taxon>Eukaryota</taxon>
        <taxon>Viridiplantae</taxon>
        <taxon>Chlorophyta</taxon>
        <taxon>core chlorophytes</taxon>
        <taxon>Trebouxiophyceae</taxon>
        <taxon>Trebouxiophyceae incertae sedis</taxon>
        <taxon>Xylochloris</taxon>
    </lineage>
</organism>
<gene>
    <name evidence="12" type="primary">rpoC1</name>
</gene>
<name>A0A097KMC2_9CHLO</name>
<dbReference type="Gene3D" id="2.40.40.20">
    <property type="match status" value="1"/>
</dbReference>
<evidence type="ECO:0000256" key="4">
    <source>
        <dbReference type="ARBA" id="ARBA00022640"/>
    </source>
</evidence>
<dbReference type="InterPro" id="IPR007080">
    <property type="entry name" value="RNA_pol_Rpb1_1"/>
</dbReference>
<evidence type="ECO:0000256" key="8">
    <source>
        <dbReference type="ARBA" id="ARBA00048552"/>
    </source>
</evidence>
<evidence type="ECO:0000256" key="10">
    <source>
        <dbReference type="SAM" id="MobiDB-lite"/>
    </source>
</evidence>
<dbReference type="InterPro" id="IPR006592">
    <property type="entry name" value="RNA_pol_N"/>
</dbReference>
<protein>
    <recommendedName>
        <fullName evidence="9">DNA-directed RNA polymerase subunit</fullName>
        <ecNumber evidence="9">2.7.7.6</ecNumber>
    </recommendedName>
</protein>
<dbReference type="InterPro" id="IPR007066">
    <property type="entry name" value="RNA_pol_Rpb1_3"/>
</dbReference>
<dbReference type="GeneID" id="22159625"/>
<dbReference type="Gene3D" id="1.10.274.100">
    <property type="entry name" value="RNA polymerase Rpb1, domain 3"/>
    <property type="match status" value="1"/>
</dbReference>
<evidence type="ECO:0000256" key="6">
    <source>
        <dbReference type="ARBA" id="ARBA00022695"/>
    </source>
</evidence>
<evidence type="ECO:0000256" key="2">
    <source>
        <dbReference type="ARBA" id="ARBA00007207"/>
    </source>
</evidence>